<feature type="transmembrane region" description="Helical" evidence="6">
    <location>
        <begin position="196"/>
        <end position="220"/>
    </location>
</feature>
<dbReference type="InterPro" id="IPR038770">
    <property type="entry name" value="Na+/solute_symporter_sf"/>
</dbReference>
<evidence type="ECO:0000313" key="8">
    <source>
        <dbReference type="Proteomes" id="UP000824062"/>
    </source>
</evidence>
<feature type="compositionally biased region" description="Gly residues" evidence="5">
    <location>
        <begin position="316"/>
        <end position="330"/>
    </location>
</feature>
<comment type="subcellular location">
    <subcellularLocation>
        <location evidence="1">Membrane</location>
        <topology evidence="1">Multi-pass membrane protein</topology>
    </subcellularLocation>
</comment>
<reference evidence="7" key="2">
    <citation type="submission" date="2021-04" db="EMBL/GenBank/DDBJ databases">
        <authorList>
            <person name="Gilroy R."/>
        </authorList>
    </citation>
    <scope>NUCLEOTIDE SEQUENCE</scope>
    <source>
        <strain evidence="7">ChiHjej12B11-14209</strain>
    </source>
</reference>
<dbReference type="InterPro" id="IPR004710">
    <property type="entry name" value="Bilac:Na_transpt"/>
</dbReference>
<feature type="transmembrane region" description="Helical" evidence="6">
    <location>
        <begin position="7"/>
        <end position="27"/>
    </location>
</feature>
<evidence type="ECO:0000256" key="6">
    <source>
        <dbReference type="SAM" id="Phobius"/>
    </source>
</evidence>
<dbReference type="AlphaFoldDB" id="A0A9D2JE34"/>
<evidence type="ECO:0000256" key="2">
    <source>
        <dbReference type="ARBA" id="ARBA00022692"/>
    </source>
</evidence>
<dbReference type="Gene3D" id="1.20.1530.20">
    <property type="match status" value="1"/>
</dbReference>
<evidence type="ECO:0000256" key="4">
    <source>
        <dbReference type="ARBA" id="ARBA00023136"/>
    </source>
</evidence>
<proteinExistence type="predicted"/>
<keyword evidence="4 6" id="KW-0472">Membrane</keyword>
<evidence type="ECO:0000313" key="7">
    <source>
        <dbReference type="EMBL" id="HIZ47060.1"/>
    </source>
</evidence>
<name>A0A9D2JE34_9ACTN</name>
<dbReference type="GO" id="GO:0016020">
    <property type="term" value="C:membrane"/>
    <property type="evidence" value="ECO:0007669"/>
    <property type="project" value="UniProtKB-SubCell"/>
</dbReference>
<dbReference type="Proteomes" id="UP000824062">
    <property type="component" value="Unassembled WGS sequence"/>
</dbReference>
<organism evidence="7 8">
    <name type="scientific">Candidatus Olsenella pullistercoris</name>
    <dbReference type="NCBI Taxonomy" id="2838712"/>
    <lineage>
        <taxon>Bacteria</taxon>
        <taxon>Bacillati</taxon>
        <taxon>Actinomycetota</taxon>
        <taxon>Coriobacteriia</taxon>
        <taxon>Coriobacteriales</taxon>
        <taxon>Atopobiaceae</taxon>
        <taxon>Olsenella</taxon>
    </lineage>
</organism>
<protein>
    <submittedName>
        <fullName evidence="7">Bile acid:sodium symporter family protein</fullName>
    </submittedName>
</protein>
<keyword evidence="2 6" id="KW-0812">Transmembrane</keyword>
<evidence type="ECO:0000256" key="5">
    <source>
        <dbReference type="SAM" id="MobiDB-lite"/>
    </source>
</evidence>
<reference evidence="7" key="1">
    <citation type="journal article" date="2021" name="PeerJ">
        <title>Extensive microbial diversity within the chicken gut microbiome revealed by metagenomics and culture.</title>
        <authorList>
            <person name="Gilroy R."/>
            <person name="Ravi A."/>
            <person name="Getino M."/>
            <person name="Pursley I."/>
            <person name="Horton D.L."/>
            <person name="Alikhan N.F."/>
            <person name="Baker D."/>
            <person name="Gharbi K."/>
            <person name="Hall N."/>
            <person name="Watson M."/>
            <person name="Adriaenssens E.M."/>
            <person name="Foster-Nyarko E."/>
            <person name="Jarju S."/>
            <person name="Secka A."/>
            <person name="Antonio M."/>
            <person name="Oren A."/>
            <person name="Chaudhuri R.R."/>
            <person name="La Ragione R."/>
            <person name="Hildebrand F."/>
            <person name="Pallen M.J."/>
        </authorList>
    </citation>
    <scope>NUCLEOTIDE SEQUENCE</scope>
    <source>
        <strain evidence="7">ChiHjej12B11-14209</strain>
    </source>
</reference>
<evidence type="ECO:0000256" key="3">
    <source>
        <dbReference type="ARBA" id="ARBA00022989"/>
    </source>
</evidence>
<feature type="transmembrane region" description="Helical" evidence="6">
    <location>
        <begin position="99"/>
        <end position="118"/>
    </location>
</feature>
<dbReference type="EMBL" id="DXBM01000072">
    <property type="protein sequence ID" value="HIZ47060.1"/>
    <property type="molecule type" value="Genomic_DNA"/>
</dbReference>
<feature type="region of interest" description="Disordered" evidence="5">
    <location>
        <begin position="312"/>
        <end position="338"/>
    </location>
</feature>
<evidence type="ECO:0000256" key="1">
    <source>
        <dbReference type="ARBA" id="ARBA00004141"/>
    </source>
</evidence>
<dbReference type="InterPro" id="IPR002657">
    <property type="entry name" value="BilAc:Na_symport/Acr3"/>
</dbReference>
<feature type="transmembrane region" description="Helical" evidence="6">
    <location>
        <begin position="130"/>
        <end position="152"/>
    </location>
</feature>
<gene>
    <name evidence="7" type="ORF">IAA19_08610</name>
</gene>
<dbReference type="PANTHER" id="PTHR10361">
    <property type="entry name" value="SODIUM-BILE ACID COTRANSPORTER"/>
    <property type="match status" value="1"/>
</dbReference>
<feature type="transmembrane region" description="Helical" evidence="6">
    <location>
        <begin position="71"/>
        <end position="93"/>
    </location>
</feature>
<dbReference type="PANTHER" id="PTHR10361:SF28">
    <property type="entry name" value="P3 PROTEIN-RELATED"/>
    <property type="match status" value="1"/>
</dbReference>
<dbReference type="Pfam" id="PF01758">
    <property type="entry name" value="SBF"/>
    <property type="match status" value="1"/>
</dbReference>
<comment type="caution">
    <text evidence="7">The sequence shown here is derived from an EMBL/GenBank/DDBJ whole genome shotgun (WGS) entry which is preliminary data.</text>
</comment>
<accession>A0A9D2JE34</accession>
<feature type="transmembrane region" description="Helical" evidence="6">
    <location>
        <begin position="226"/>
        <end position="252"/>
    </location>
</feature>
<sequence length="338" mass="34865">MDAWKSVGAFIGTHMAFISPACVVLGVLFPDQLSVMKPLVIPCFAFMTFQSALSNTFGNVALVLRRPAPMLASLAVASVGMPVLACALGTLLFGADPNLVCGIVLEYCVPVAVVAAMWTNMQGGDPALSLATILVSTVAAPFSIPLTLHVLLGQAVEVDAARMMGEMLVSVALPALAGTAANDLTRGRAGRELSPAIAPAAKIALVLVVLTNSTGVAPYVRSLTPMLVAVTAFIGVFAASGYAWGFVVARLLRRPREQVVSMTYLCGMRNISAGAVLAGEYFPGEVMFPVVIGTLFQQVLAACAGSLLSRLDAPGKGEGTGRSPSGGDGSGEPDRRRG</sequence>
<keyword evidence="3 6" id="KW-1133">Transmembrane helix</keyword>